<dbReference type="eggNOG" id="ENOG502T11R">
    <property type="taxonomic scope" value="Eukaryota"/>
</dbReference>
<comment type="subcellular location">
    <subcellularLocation>
        <location evidence="1">Nucleus</location>
    </subcellularLocation>
</comment>
<keyword evidence="3" id="KW-0175">Coiled coil</keyword>
<reference evidence="6 7" key="1">
    <citation type="submission" date="2015-12" db="EMBL/GenBank/DDBJ databases">
        <title>Draft genome sequence of Moniliophthora roreri, the causal agent of frosty pod rot of cacao.</title>
        <authorList>
            <person name="Aime M.C."/>
            <person name="Diaz-Valderrama J.R."/>
            <person name="Kijpornyongpan T."/>
            <person name="Phillips-Mora W."/>
        </authorList>
    </citation>
    <scope>NUCLEOTIDE SEQUENCE [LARGE SCALE GENOMIC DNA]</scope>
    <source>
        <strain evidence="6 7">MCA 2952</strain>
    </source>
</reference>
<accession>A0A0W0G3H1</accession>
<dbReference type="InterPro" id="IPR046347">
    <property type="entry name" value="bZIP_sf"/>
</dbReference>
<dbReference type="EMBL" id="LATX01001245">
    <property type="protein sequence ID" value="KTB43139.1"/>
    <property type="molecule type" value="Genomic_DNA"/>
</dbReference>
<feature type="domain" description="BZIP" evidence="5">
    <location>
        <begin position="28"/>
        <end position="42"/>
    </location>
</feature>
<proteinExistence type="predicted"/>
<dbReference type="Proteomes" id="UP000054988">
    <property type="component" value="Unassembled WGS sequence"/>
</dbReference>
<dbReference type="SUPFAM" id="SSF57959">
    <property type="entry name" value="Leucine zipper domain"/>
    <property type="match status" value="1"/>
</dbReference>
<evidence type="ECO:0000259" key="5">
    <source>
        <dbReference type="PROSITE" id="PS00036"/>
    </source>
</evidence>
<evidence type="ECO:0000256" key="4">
    <source>
        <dbReference type="SAM" id="MobiDB-lite"/>
    </source>
</evidence>
<evidence type="ECO:0000313" key="7">
    <source>
        <dbReference type="Proteomes" id="UP000054988"/>
    </source>
</evidence>
<evidence type="ECO:0000256" key="3">
    <source>
        <dbReference type="SAM" id="Coils"/>
    </source>
</evidence>
<feature type="compositionally biased region" description="Low complexity" evidence="4">
    <location>
        <begin position="332"/>
        <end position="347"/>
    </location>
</feature>
<dbReference type="GO" id="GO:0090575">
    <property type="term" value="C:RNA polymerase II transcription regulator complex"/>
    <property type="evidence" value="ECO:0007669"/>
    <property type="project" value="TreeGrafter"/>
</dbReference>
<evidence type="ECO:0000256" key="2">
    <source>
        <dbReference type="ARBA" id="ARBA00023242"/>
    </source>
</evidence>
<feature type="coiled-coil region" evidence="3">
    <location>
        <begin position="47"/>
        <end position="88"/>
    </location>
</feature>
<comment type="caution">
    <text evidence="6">The sequence shown here is derived from an EMBL/GenBank/DDBJ whole genome shotgun (WGS) entry which is preliminary data.</text>
</comment>
<feature type="compositionally biased region" description="Low complexity" evidence="4">
    <location>
        <begin position="262"/>
        <end position="277"/>
    </location>
</feature>
<dbReference type="PANTHER" id="PTHR40621:SF6">
    <property type="entry name" value="AP-1-LIKE TRANSCRIPTION FACTOR YAP1-RELATED"/>
    <property type="match status" value="1"/>
</dbReference>
<dbReference type="GO" id="GO:0001228">
    <property type="term" value="F:DNA-binding transcription activator activity, RNA polymerase II-specific"/>
    <property type="evidence" value="ECO:0007669"/>
    <property type="project" value="TreeGrafter"/>
</dbReference>
<evidence type="ECO:0000313" key="6">
    <source>
        <dbReference type="EMBL" id="KTB43139.1"/>
    </source>
</evidence>
<sequence length="447" mass="48061">MPKAASISLSPSASKPIDPGKMSDVALRKKKNADAQAAFRARRANYISTLEETVTNLESVVLQLQESCRDARSEVQDLRQENNHLRHALRERENFWRAVWPRKGHGANGESVDFPPPPTLAASLSPTSFTTLGTTSQIHQYNDPSSYREGASLNNQYSSSTSNTTHSPTIPYSNADNELPNQRASKYPSYATWSQSVAPSSTSSDTCVAPNPSSSSPHFTESPTLQSSDVPYAGRFAPQSDEQKVAMSASIDAATYMPFPASRSLSPSTSTPPSTSTQLGQFSFGIPDALHDQRLPSDVPVNEGTADMSLGNVANDGTRYRQGNRRPDVLVDRSLLPVLPPLSSSSDNGSQHERGSDDGDLPNKRARRGGNTGSRGSRSPSPGVAPLSGTLAVIKAQAFGALRRTRVRTKKPTDTAAKVSMDVLEARGLGLPGTKRRRSEDDLDIPS</sequence>
<dbReference type="GO" id="GO:0000976">
    <property type="term" value="F:transcription cis-regulatory region binding"/>
    <property type="evidence" value="ECO:0007669"/>
    <property type="project" value="InterPro"/>
</dbReference>
<evidence type="ECO:0000256" key="1">
    <source>
        <dbReference type="ARBA" id="ARBA00004123"/>
    </source>
</evidence>
<feature type="region of interest" description="Disordered" evidence="4">
    <location>
        <begin position="200"/>
        <end position="235"/>
    </location>
</feature>
<feature type="region of interest" description="Disordered" evidence="4">
    <location>
        <begin position="1"/>
        <end position="22"/>
    </location>
</feature>
<feature type="compositionally biased region" description="Basic and acidic residues" evidence="4">
    <location>
        <begin position="350"/>
        <end position="363"/>
    </location>
</feature>
<gene>
    <name evidence="6" type="ORF">WG66_4310</name>
</gene>
<feature type="compositionally biased region" description="Polar residues" evidence="4">
    <location>
        <begin position="200"/>
        <end position="229"/>
    </location>
</feature>
<feature type="region of interest" description="Disordered" evidence="4">
    <location>
        <begin position="107"/>
        <end position="182"/>
    </location>
</feature>
<dbReference type="Gene3D" id="1.20.5.170">
    <property type="match status" value="1"/>
</dbReference>
<name>A0A0W0G3H1_MONRR</name>
<dbReference type="InterPro" id="IPR050936">
    <property type="entry name" value="AP-1-like"/>
</dbReference>
<keyword evidence="2" id="KW-0539">Nucleus</keyword>
<feature type="region of interest" description="Disordered" evidence="4">
    <location>
        <begin position="426"/>
        <end position="447"/>
    </location>
</feature>
<dbReference type="SMART" id="SM00338">
    <property type="entry name" value="BRLZ"/>
    <property type="match status" value="1"/>
</dbReference>
<dbReference type="PANTHER" id="PTHR40621">
    <property type="entry name" value="TRANSCRIPTION FACTOR KAPC-RELATED"/>
    <property type="match status" value="1"/>
</dbReference>
<dbReference type="InterPro" id="IPR004827">
    <property type="entry name" value="bZIP"/>
</dbReference>
<feature type="compositionally biased region" description="Polar residues" evidence="4">
    <location>
        <begin position="170"/>
        <end position="182"/>
    </location>
</feature>
<dbReference type="AlphaFoldDB" id="A0A0W0G3H1"/>
<feature type="region of interest" description="Disordered" evidence="4">
    <location>
        <begin position="262"/>
        <end position="387"/>
    </location>
</feature>
<organism evidence="6 7">
    <name type="scientific">Moniliophthora roreri</name>
    <name type="common">Frosty pod rot fungus</name>
    <name type="synonym">Monilia roreri</name>
    <dbReference type="NCBI Taxonomy" id="221103"/>
    <lineage>
        <taxon>Eukaryota</taxon>
        <taxon>Fungi</taxon>
        <taxon>Dikarya</taxon>
        <taxon>Basidiomycota</taxon>
        <taxon>Agaricomycotina</taxon>
        <taxon>Agaricomycetes</taxon>
        <taxon>Agaricomycetidae</taxon>
        <taxon>Agaricales</taxon>
        <taxon>Marasmiineae</taxon>
        <taxon>Marasmiaceae</taxon>
        <taxon>Moniliophthora</taxon>
    </lineage>
</organism>
<feature type="compositionally biased region" description="Low complexity" evidence="4">
    <location>
        <begin position="152"/>
        <end position="169"/>
    </location>
</feature>
<feature type="compositionally biased region" description="Polar residues" evidence="4">
    <location>
        <begin position="129"/>
        <end position="145"/>
    </location>
</feature>
<dbReference type="PROSITE" id="PS00036">
    <property type="entry name" value="BZIP_BASIC"/>
    <property type="match status" value="1"/>
</dbReference>
<protein>
    <recommendedName>
        <fullName evidence="5">BZIP domain-containing protein</fullName>
    </recommendedName>
</protein>